<dbReference type="InterPro" id="IPR051678">
    <property type="entry name" value="AGP_Transferase"/>
</dbReference>
<protein>
    <submittedName>
        <fullName evidence="2">Aminoglycoside phosphotransferase family protein</fullName>
    </submittedName>
</protein>
<dbReference type="PANTHER" id="PTHR21310:SF15">
    <property type="entry name" value="AMINOGLYCOSIDE PHOSPHOTRANSFERASE DOMAIN-CONTAINING PROTEIN"/>
    <property type="match status" value="1"/>
</dbReference>
<dbReference type="InterPro" id="IPR011009">
    <property type="entry name" value="Kinase-like_dom_sf"/>
</dbReference>
<evidence type="ECO:0000313" key="4">
    <source>
        <dbReference type="Proteomes" id="UP001220962"/>
    </source>
</evidence>
<dbReference type="Proteomes" id="UP001220962">
    <property type="component" value="Chromosome"/>
</dbReference>
<dbReference type="EMBL" id="CP118108">
    <property type="protein sequence ID" value="WDI01588.1"/>
    <property type="molecule type" value="Genomic_DNA"/>
</dbReference>
<gene>
    <name evidence="2" type="ORF">PUW23_20545</name>
    <name evidence="3" type="ORF">PUW25_20435</name>
</gene>
<dbReference type="Pfam" id="PF01636">
    <property type="entry name" value="APH"/>
    <property type="match status" value="1"/>
</dbReference>
<dbReference type="AlphaFoldDB" id="A0AAX3MYI9"/>
<evidence type="ECO:0000259" key="1">
    <source>
        <dbReference type="Pfam" id="PF01636"/>
    </source>
</evidence>
<organism evidence="2 4">
    <name type="scientific">Paenibacillus urinalis</name>
    <dbReference type="NCBI Taxonomy" id="521520"/>
    <lineage>
        <taxon>Bacteria</taxon>
        <taxon>Bacillati</taxon>
        <taxon>Bacillota</taxon>
        <taxon>Bacilli</taxon>
        <taxon>Bacillales</taxon>
        <taxon>Paenibacillaceae</taxon>
        <taxon>Paenibacillus</taxon>
    </lineage>
</organism>
<dbReference type="PANTHER" id="PTHR21310">
    <property type="entry name" value="AMINOGLYCOSIDE PHOSPHOTRANSFERASE-RELATED-RELATED"/>
    <property type="match status" value="1"/>
</dbReference>
<evidence type="ECO:0000313" key="5">
    <source>
        <dbReference type="Proteomes" id="UP001221519"/>
    </source>
</evidence>
<dbReference type="Gene3D" id="3.30.200.20">
    <property type="entry name" value="Phosphorylase Kinase, domain 1"/>
    <property type="match status" value="1"/>
</dbReference>
<dbReference type="EMBL" id="CP118101">
    <property type="protein sequence ID" value="WDH81859.1"/>
    <property type="molecule type" value="Genomic_DNA"/>
</dbReference>
<dbReference type="InterPro" id="IPR002575">
    <property type="entry name" value="Aminoglycoside_PTrfase"/>
</dbReference>
<name>A0AAX3MYI9_9BACL</name>
<dbReference type="SUPFAM" id="SSF56112">
    <property type="entry name" value="Protein kinase-like (PK-like)"/>
    <property type="match status" value="1"/>
</dbReference>
<reference evidence="2 5" key="1">
    <citation type="submission" date="2023-02" db="EMBL/GenBank/DDBJ databases">
        <title>Pathogen: clinical or host-associated sample.</title>
        <authorList>
            <person name="Hergert J."/>
            <person name="Casey R."/>
            <person name="Wagner J."/>
            <person name="Young E.L."/>
            <person name="Oakeson K.F."/>
        </authorList>
    </citation>
    <scope>NUCLEOTIDE SEQUENCE</scope>
    <source>
        <strain evidence="3 5">2022CK-00829</strain>
        <strain evidence="2">2022CK-00830</strain>
    </source>
</reference>
<dbReference type="Gene3D" id="3.90.1200.10">
    <property type="match status" value="1"/>
</dbReference>
<dbReference type="RefSeq" id="WP_047914471.1">
    <property type="nucleotide sequence ID" value="NZ_CP118101.1"/>
</dbReference>
<accession>A0AAX3MYI9</accession>
<evidence type="ECO:0000313" key="2">
    <source>
        <dbReference type="EMBL" id="WDH81859.1"/>
    </source>
</evidence>
<keyword evidence="5" id="KW-1185">Reference proteome</keyword>
<feature type="domain" description="Aminoglycoside phosphotransferase" evidence="1">
    <location>
        <begin position="32"/>
        <end position="247"/>
    </location>
</feature>
<sequence length="322" mass="37538">MESTTKLKLKRKDIESICSAAFPEAGKLKMAEELTEGWANSAYLITLENDTKVVAKIAASMDSFMRYERNLMRAEVEVLRLLESSGFTIAPRVIYHDATKSIIESEYFLMSYIPGQSLNKIRNELPESTLTEIYQQLGVYNREMNEIKGDGFGFYAQEERRKSTWREAFFLMLDDHFADAEERGVKLPVSGTEMYAAMYRLADALDEVTEPRLIIWDLWDGNVMIENNKISGLIDFERAFWGDPLMEYHFNHKNEVTDFRLGYGRDVVTEAEHKRRALYDVYLDLILCVECSYRGYTDTNYLKWASDNLVQSWEGFIRQYPY</sequence>
<proteinExistence type="predicted"/>
<dbReference type="Proteomes" id="UP001221519">
    <property type="component" value="Chromosome"/>
</dbReference>
<evidence type="ECO:0000313" key="3">
    <source>
        <dbReference type="EMBL" id="WDI01588.1"/>
    </source>
</evidence>